<dbReference type="Proteomes" id="UP000050794">
    <property type="component" value="Unassembled WGS sequence"/>
</dbReference>
<accession>A0A183TVJ0</accession>
<proteinExistence type="predicted"/>
<name>A0A183TVJ0_TOXCA</name>
<evidence type="ECO:0000313" key="3">
    <source>
        <dbReference type="WBParaSite" id="TCNE_0000025901-mRNA-1"/>
    </source>
</evidence>
<dbReference type="WBParaSite" id="TCNE_0000025901-mRNA-1">
    <property type="protein sequence ID" value="TCNE_0000025901-mRNA-1"/>
    <property type="gene ID" value="TCNE_0000025901"/>
</dbReference>
<reference evidence="1 2" key="2">
    <citation type="submission" date="2018-11" db="EMBL/GenBank/DDBJ databases">
        <authorList>
            <consortium name="Pathogen Informatics"/>
        </authorList>
    </citation>
    <scope>NUCLEOTIDE SEQUENCE [LARGE SCALE GENOMIC DNA]</scope>
</reference>
<protein>
    <submittedName>
        <fullName evidence="3">Peptidase A1 domain-containing protein</fullName>
    </submittedName>
</protein>
<dbReference type="AlphaFoldDB" id="A0A183TVJ0"/>
<evidence type="ECO:0000313" key="1">
    <source>
        <dbReference type="EMBL" id="VDM23911.1"/>
    </source>
</evidence>
<evidence type="ECO:0000313" key="2">
    <source>
        <dbReference type="Proteomes" id="UP000050794"/>
    </source>
</evidence>
<sequence>MGVGAVVYSVYNSEKSSNAESVNTTIAECFSIHMNQACDDGTFTIERIPNVTNSSDVNGRGSTTIGATWIQDDTHRRLYLRLGLTPHDWLFTDFVHPTFTVRSMKNNCTKNYGVTYDSYITSLGVTHLKKRNHQGNVFIDGKYHSAVVYDGAPDASVVAHNVHPAVVFAYMNPNNGATFGWEMFFPRTVISSIFRAEFWFANMKISSRDANVFFNYPVECELSIINITKQSLFDELFTGRK</sequence>
<reference evidence="3" key="1">
    <citation type="submission" date="2016-06" db="UniProtKB">
        <authorList>
            <consortium name="WormBaseParasite"/>
        </authorList>
    </citation>
    <scope>IDENTIFICATION</scope>
</reference>
<dbReference type="EMBL" id="UYWY01000102">
    <property type="protein sequence ID" value="VDM23911.1"/>
    <property type="molecule type" value="Genomic_DNA"/>
</dbReference>
<gene>
    <name evidence="1" type="ORF">TCNE_LOCUS260</name>
</gene>
<keyword evidence="2" id="KW-1185">Reference proteome</keyword>
<organism evidence="2 3">
    <name type="scientific">Toxocara canis</name>
    <name type="common">Canine roundworm</name>
    <dbReference type="NCBI Taxonomy" id="6265"/>
    <lineage>
        <taxon>Eukaryota</taxon>
        <taxon>Metazoa</taxon>
        <taxon>Ecdysozoa</taxon>
        <taxon>Nematoda</taxon>
        <taxon>Chromadorea</taxon>
        <taxon>Rhabditida</taxon>
        <taxon>Spirurina</taxon>
        <taxon>Ascaridomorpha</taxon>
        <taxon>Ascaridoidea</taxon>
        <taxon>Toxocaridae</taxon>
        <taxon>Toxocara</taxon>
    </lineage>
</organism>